<dbReference type="InterPro" id="IPR000600">
    <property type="entry name" value="ROK"/>
</dbReference>
<dbReference type="AlphaFoldDB" id="A0A402BCV5"/>
<dbReference type="Gene3D" id="3.30.420.40">
    <property type="match status" value="2"/>
</dbReference>
<dbReference type="InterPro" id="IPR036388">
    <property type="entry name" value="WH-like_DNA-bd_sf"/>
</dbReference>
<dbReference type="InterPro" id="IPR043129">
    <property type="entry name" value="ATPase_NBD"/>
</dbReference>
<keyword evidence="3" id="KW-1185">Reference proteome</keyword>
<organism evidence="2 3">
    <name type="scientific">Dictyobacter alpinus</name>
    <dbReference type="NCBI Taxonomy" id="2014873"/>
    <lineage>
        <taxon>Bacteria</taxon>
        <taxon>Bacillati</taxon>
        <taxon>Chloroflexota</taxon>
        <taxon>Ktedonobacteria</taxon>
        <taxon>Ktedonobacterales</taxon>
        <taxon>Dictyobacteraceae</taxon>
        <taxon>Dictyobacter</taxon>
    </lineage>
</organism>
<dbReference type="CDD" id="cd24076">
    <property type="entry name" value="ASKHA_ATPase_ROK_BsXylR-like"/>
    <property type="match status" value="1"/>
</dbReference>
<reference evidence="3" key="1">
    <citation type="submission" date="2018-12" db="EMBL/GenBank/DDBJ databases">
        <title>Tengunoibacter tsumagoiensis gen. nov., sp. nov., Dictyobacter kobayashii sp. nov., D. alpinus sp. nov., and D. joshuensis sp. nov. and description of Dictyobacteraceae fam. nov. within the order Ktedonobacterales isolated from Tengu-no-mugimeshi.</title>
        <authorList>
            <person name="Wang C.M."/>
            <person name="Zheng Y."/>
            <person name="Sakai Y."/>
            <person name="Toyoda A."/>
            <person name="Minakuchi Y."/>
            <person name="Abe K."/>
            <person name="Yokota A."/>
            <person name="Yabe S."/>
        </authorList>
    </citation>
    <scope>NUCLEOTIDE SEQUENCE [LARGE SCALE GENOMIC DNA]</scope>
    <source>
        <strain evidence="3">Uno16</strain>
    </source>
</reference>
<dbReference type="GO" id="GO:0016301">
    <property type="term" value="F:kinase activity"/>
    <property type="evidence" value="ECO:0007669"/>
    <property type="project" value="UniProtKB-KW"/>
</dbReference>
<dbReference type="PANTHER" id="PTHR18964:SF173">
    <property type="entry name" value="GLUCOKINASE"/>
    <property type="match status" value="1"/>
</dbReference>
<dbReference type="SUPFAM" id="SSF46785">
    <property type="entry name" value="Winged helix' DNA-binding domain"/>
    <property type="match status" value="1"/>
</dbReference>
<name>A0A402BCV5_9CHLR</name>
<evidence type="ECO:0000313" key="3">
    <source>
        <dbReference type="Proteomes" id="UP000287171"/>
    </source>
</evidence>
<dbReference type="PANTHER" id="PTHR18964">
    <property type="entry name" value="ROK (REPRESSOR, ORF, KINASE) FAMILY"/>
    <property type="match status" value="1"/>
</dbReference>
<dbReference type="Proteomes" id="UP000287171">
    <property type="component" value="Unassembled WGS sequence"/>
</dbReference>
<dbReference type="RefSeq" id="WP_126629537.1">
    <property type="nucleotide sequence ID" value="NZ_BIFT01000002.1"/>
</dbReference>
<keyword evidence="2" id="KW-0808">Transferase</keyword>
<dbReference type="SUPFAM" id="SSF53067">
    <property type="entry name" value="Actin-like ATPase domain"/>
    <property type="match status" value="1"/>
</dbReference>
<dbReference type="OrthoDB" id="9796533at2"/>
<comment type="caution">
    <text evidence="2">The sequence shown here is derived from an EMBL/GenBank/DDBJ whole genome shotgun (WGS) entry which is preliminary data.</text>
</comment>
<protein>
    <submittedName>
        <fullName evidence="2">Sugar kinase</fullName>
    </submittedName>
</protein>
<dbReference type="Gene3D" id="1.10.10.10">
    <property type="entry name" value="Winged helix-like DNA-binding domain superfamily/Winged helix DNA-binding domain"/>
    <property type="match status" value="1"/>
</dbReference>
<proteinExistence type="inferred from homology"/>
<evidence type="ECO:0000313" key="2">
    <source>
        <dbReference type="EMBL" id="GCE29231.1"/>
    </source>
</evidence>
<sequence>MEEITQRITRASHEYDQPLAAMQGADMHLLREFNRLLVLNHVRQFGPLTRVSIAQRLGLSRATVSSIIDVLLHDGMIREGKLLDATPRGGRRAILVHFNAEVACVLGIDVGRSHLTLLLTNLSADILAQHTCAFYTETGPEQCIPLLITEIREFIERSKVNWDAISGMGLGIPGPLTSNFQALSSPPHMPGWDNVKIWQTVHDAFSIPLIIDKDANMGALAENRCGAGRGHLNLAYIKSGTGIGGGLIFDAHIYRGHSGSAGEIGHQTIDENGPLCVCGNHGCLETFAGTHAIVADAVHGTSLLQKQAKAQIQMGEIPMSRERPVQSSSTHQESPVKISDISAVIQAAQQGDAACIAAIQRAGERIGIILAGLINSFNPSAIVIGGGMIRAGDLLLTPLRRVAQASSLPIARCNTTILTSELGGHAVALGAALSVIDAAFAMPTISPISPYITHSSL</sequence>
<dbReference type="Pfam" id="PF00480">
    <property type="entry name" value="ROK"/>
    <property type="match status" value="1"/>
</dbReference>
<gene>
    <name evidence="2" type="ORF">KDA_47150</name>
</gene>
<keyword evidence="2" id="KW-0418">Kinase</keyword>
<evidence type="ECO:0000256" key="1">
    <source>
        <dbReference type="ARBA" id="ARBA00006479"/>
    </source>
</evidence>
<comment type="similarity">
    <text evidence="1">Belongs to the ROK (NagC/XylR) family.</text>
</comment>
<accession>A0A402BCV5</accession>
<dbReference type="InterPro" id="IPR036390">
    <property type="entry name" value="WH_DNA-bd_sf"/>
</dbReference>
<dbReference type="EMBL" id="BIFT01000002">
    <property type="protein sequence ID" value="GCE29231.1"/>
    <property type="molecule type" value="Genomic_DNA"/>
</dbReference>